<comment type="caution">
    <text evidence="1">The sequence shown here is derived from an EMBL/GenBank/DDBJ whole genome shotgun (WGS) entry which is preliminary data.</text>
</comment>
<accession>A0ACC5SXL1</accession>
<evidence type="ECO:0000313" key="1">
    <source>
        <dbReference type="EMBL" id="MBP1873560.1"/>
    </source>
</evidence>
<keyword evidence="2" id="KW-1185">Reference proteome</keyword>
<evidence type="ECO:0000313" key="2">
    <source>
        <dbReference type="Proteomes" id="UP000823773"/>
    </source>
</evidence>
<dbReference type="Proteomes" id="UP000823773">
    <property type="component" value="Unassembled WGS sequence"/>
</dbReference>
<gene>
    <name evidence="1" type="ORF">J2Z19_003275</name>
</gene>
<proteinExistence type="predicted"/>
<reference evidence="1" key="1">
    <citation type="submission" date="2021-03" db="EMBL/GenBank/DDBJ databases">
        <title>Genomic Encyclopedia of Type Strains, Phase IV (KMG-IV): sequencing the most valuable type-strain genomes for metagenomic binning, comparative biology and taxonomic classification.</title>
        <authorList>
            <person name="Goeker M."/>
        </authorList>
    </citation>
    <scope>NUCLEOTIDE SEQUENCE</scope>
    <source>
        <strain evidence="1">DSM 18131</strain>
    </source>
</reference>
<dbReference type="EMBL" id="JAGGJR010000004">
    <property type="protein sequence ID" value="MBP1873560.1"/>
    <property type="molecule type" value="Genomic_DNA"/>
</dbReference>
<protein>
    <submittedName>
        <fullName evidence="1">Uncharacterized protein</fullName>
    </submittedName>
</protein>
<organism evidence="1 2">
    <name type="scientific">Ensifer adhaerens</name>
    <name type="common">Sinorhizobium morelense</name>
    <dbReference type="NCBI Taxonomy" id="106592"/>
    <lineage>
        <taxon>Bacteria</taxon>
        <taxon>Pseudomonadati</taxon>
        <taxon>Pseudomonadota</taxon>
        <taxon>Alphaproteobacteria</taxon>
        <taxon>Hyphomicrobiales</taxon>
        <taxon>Rhizobiaceae</taxon>
        <taxon>Sinorhizobium/Ensifer group</taxon>
        <taxon>Ensifer</taxon>
    </lineage>
</organism>
<sequence>MANKLSSCVYDGKRWKLMVIGALSVTGIAAMALGVSFAEAIRRIVFVVTGK</sequence>
<name>A0ACC5SXL1_ENSAD</name>